<dbReference type="EMBL" id="MT143807">
    <property type="protein sequence ID" value="QJB02796.1"/>
    <property type="molecule type" value="Genomic_DNA"/>
</dbReference>
<evidence type="ECO:0000313" key="2">
    <source>
        <dbReference type="EMBL" id="QJA56928.1"/>
    </source>
</evidence>
<reference evidence="3" key="1">
    <citation type="submission" date="2020-03" db="EMBL/GenBank/DDBJ databases">
        <title>The deep terrestrial virosphere.</title>
        <authorList>
            <person name="Holmfeldt K."/>
            <person name="Nilsson E."/>
            <person name="Simone D."/>
            <person name="Lopez-Fernandez M."/>
            <person name="Wu X."/>
            <person name="de Brujin I."/>
            <person name="Lundin D."/>
            <person name="Andersson A."/>
            <person name="Bertilsson S."/>
            <person name="Dopson M."/>
        </authorList>
    </citation>
    <scope>NUCLEOTIDE SEQUENCE</scope>
    <source>
        <strain evidence="4">MM171A01648</strain>
        <strain evidence="5">MM171B01066</strain>
        <strain evidence="3">MM415A02739</strain>
        <strain evidence="2">MM415B01769</strain>
    </source>
</reference>
<organism evidence="3">
    <name type="scientific">viral metagenome</name>
    <dbReference type="NCBI Taxonomy" id="1070528"/>
    <lineage>
        <taxon>unclassified sequences</taxon>
        <taxon>metagenomes</taxon>
        <taxon>organismal metagenomes</taxon>
    </lineage>
</organism>
<keyword evidence="1" id="KW-0175">Coiled coil</keyword>
<feature type="coiled-coil region" evidence="1">
    <location>
        <begin position="96"/>
        <end position="147"/>
    </location>
</feature>
<dbReference type="AlphaFoldDB" id="A0A6M3JTT7"/>
<name>A0A6M3JTT7_9ZZZZ</name>
<proteinExistence type="predicted"/>
<evidence type="ECO:0000313" key="3">
    <source>
        <dbReference type="EMBL" id="QJA72522.1"/>
    </source>
</evidence>
<dbReference type="EMBL" id="MT141245">
    <property type="protein sequence ID" value="QJA56928.1"/>
    <property type="molecule type" value="Genomic_DNA"/>
</dbReference>
<evidence type="ECO:0000313" key="5">
    <source>
        <dbReference type="EMBL" id="QJB02796.1"/>
    </source>
</evidence>
<sequence length="225" mass="25361">MSSVQKSIDAEQVAKESTDLVVRCQNIVITNQEQYNDSAKLLDLIKEQKEKIGLAYDSIVEKAHEAHKEAVAKRKKYLDPLETAKGIINKLMLSYKDEQERKAQEEQIRLQKIAEKAAEEELKKLEAKIERAKASGKEEKAEELETQKENIIPIIVPVIAPAINRPTGISYRDNWCAEIVDLNLVPREYLIANMAMLNGMAKSTKGSAKISGVKFINTQSIINRN</sequence>
<evidence type="ECO:0000256" key="1">
    <source>
        <dbReference type="SAM" id="Coils"/>
    </source>
</evidence>
<dbReference type="EMBL" id="MT143600">
    <property type="protein sequence ID" value="QJA98681.1"/>
    <property type="molecule type" value="Genomic_DNA"/>
</dbReference>
<dbReference type="EMBL" id="MT141958">
    <property type="protein sequence ID" value="QJA72522.1"/>
    <property type="molecule type" value="Genomic_DNA"/>
</dbReference>
<protein>
    <submittedName>
        <fullName evidence="3">Uncharacterized protein</fullName>
    </submittedName>
</protein>
<accession>A0A6M3JTT7</accession>
<evidence type="ECO:0000313" key="4">
    <source>
        <dbReference type="EMBL" id="QJA98681.1"/>
    </source>
</evidence>
<gene>
    <name evidence="4" type="ORF">MM171A01648_0007</name>
    <name evidence="5" type="ORF">MM171B01066_0016</name>
    <name evidence="3" type="ORF">MM415A02739_0004</name>
    <name evidence="2" type="ORF">MM415B01769_0019</name>
</gene>